<evidence type="ECO:0000256" key="1">
    <source>
        <dbReference type="SAM" id="MobiDB-lite"/>
    </source>
</evidence>
<organism evidence="2 3">
    <name type="scientific">Halorientalis persicus</name>
    <dbReference type="NCBI Taxonomy" id="1367881"/>
    <lineage>
        <taxon>Archaea</taxon>
        <taxon>Methanobacteriati</taxon>
        <taxon>Methanobacteriota</taxon>
        <taxon>Stenosarchaea group</taxon>
        <taxon>Halobacteria</taxon>
        <taxon>Halobacteriales</taxon>
        <taxon>Haloarculaceae</taxon>
        <taxon>Halorientalis</taxon>
    </lineage>
</organism>
<dbReference type="RefSeq" id="WP_092663324.1">
    <property type="nucleotide sequence ID" value="NZ_FOCX01000026.1"/>
</dbReference>
<sequence>MPTHSVEQPVKTTISIEEDDGVDAIFIGCSDVPQLMIGYRTGWESELQVRVYPAGAWAPTLTRSTVSLESEPEPHLEPEDRTVITDTDSGVTVSLGGQRCDAHIDIAWPNGQMLPQVEIRDSSDDDDQPALKKHVEIIKRPAKQ</sequence>
<protein>
    <submittedName>
        <fullName evidence="2">Uncharacterized protein</fullName>
    </submittedName>
</protein>
<gene>
    <name evidence="2" type="ORF">SAMN05216388_102616</name>
</gene>
<reference evidence="3" key="1">
    <citation type="submission" date="2016-10" db="EMBL/GenBank/DDBJ databases">
        <authorList>
            <person name="Varghese N."/>
            <person name="Submissions S."/>
        </authorList>
    </citation>
    <scope>NUCLEOTIDE SEQUENCE [LARGE SCALE GENOMIC DNA]</scope>
    <source>
        <strain evidence="3">IBRC-M 10043</strain>
    </source>
</reference>
<proteinExistence type="predicted"/>
<feature type="compositionally biased region" description="Basic and acidic residues" evidence="1">
    <location>
        <begin position="129"/>
        <end position="144"/>
    </location>
</feature>
<evidence type="ECO:0000313" key="3">
    <source>
        <dbReference type="Proteomes" id="UP000198775"/>
    </source>
</evidence>
<dbReference type="AlphaFoldDB" id="A0A1H8U7X0"/>
<evidence type="ECO:0000313" key="2">
    <source>
        <dbReference type="EMBL" id="SEO99299.1"/>
    </source>
</evidence>
<dbReference type="Proteomes" id="UP000198775">
    <property type="component" value="Unassembled WGS sequence"/>
</dbReference>
<keyword evidence="3" id="KW-1185">Reference proteome</keyword>
<accession>A0A1H8U7X0</accession>
<feature type="region of interest" description="Disordered" evidence="1">
    <location>
        <begin position="120"/>
        <end position="144"/>
    </location>
</feature>
<name>A0A1H8U7X0_9EURY</name>
<dbReference type="EMBL" id="FOCX01000026">
    <property type="protein sequence ID" value="SEO99299.1"/>
    <property type="molecule type" value="Genomic_DNA"/>
</dbReference>